<dbReference type="AlphaFoldDB" id="A0A3Q9C4L8"/>
<dbReference type="Proteomes" id="UP000280197">
    <property type="component" value="Chromosome"/>
</dbReference>
<dbReference type="KEGG" id="saqu:EJC51_23360"/>
<evidence type="ECO:0008006" key="4">
    <source>
        <dbReference type="Google" id="ProtNLM"/>
    </source>
</evidence>
<evidence type="ECO:0000256" key="1">
    <source>
        <dbReference type="SAM" id="Phobius"/>
    </source>
</evidence>
<evidence type="ECO:0000313" key="2">
    <source>
        <dbReference type="EMBL" id="AZP23399.1"/>
    </source>
</evidence>
<reference evidence="2 3" key="1">
    <citation type="submission" date="2018-12" db="EMBL/GenBank/DDBJ databases">
        <authorList>
            <person name="Li K."/>
        </authorList>
    </citation>
    <scope>NUCLEOTIDE SEQUENCE [LARGE SCALE GENOMIC DNA]</scope>
    <source>
        <strain evidence="3">CR22</strain>
    </source>
</reference>
<gene>
    <name evidence="2" type="ORF">EJC51_23360</name>
</gene>
<keyword evidence="1" id="KW-1133">Transmembrane helix</keyword>
<protein>
    <recommendedName>
        <fullName evidence="4">Secreted protein</fullName>
    </recommendedName>
</protein>
<organism evidence="2 3">
    <name type="scientific">Streptomyces aquilus</name>
    <dbReference type="NCBI Taxonomy" id="2548456"/>
    <lineage>
        <taxon>Bacteria</taxon>
        <taxon>Bacillati</taxon>
        <taxon>Actinomycetota</taxon>
        <taxon>Actinomycetes</taxon>
        <taxon>Kitasatosporales</taxon>
        <taxon>Streptomycetaceae</taxon>
        <taxon>Streptomyces</taxon>
    </lineage>
</organism>
<sequence length="258" mass="28163">MPDEATPEPAPAKKRVPRRRVAAVAGSVLLLGAVVGGSGYTVVTVQDADRDPGRPTWQFPRAAEDTDTAEEAKGLRGLLVPYARQGFGRGPDLAEFGTDAELSGKQATALRKESIKGLPPTQRRQMEKQIDRQRIKGVAMRSYLNSQYYQDKATVIGVVLTRMESRAAVRNIATAQSEFFDAVDLFRKGPKVEGHKEAKCFLTPKDDDIKIDRMFCSAYVGEVLVELNASGGAPMDQRSIARFLADQLGRIDDPGKAV</sequence>
<accession>A0A3Q9C4L8</accession>
<feature type="transmembrane region" description="Helical" evidence="1">
    <location>
        <begin position="21"/>
        <end position="43"/>
    </location>
</feature>
<keyword evidence="3" id="KW-1185">Reference proteome</keyword>
<keyword evidence="1" id="KW-0472">Membrane</keyword>
<evidence type="ECO:0000313" key="3">
    <source>
        <dbReference type="Proteomes" id="UP000280197"/>
    </source>
</evidence>
<dbReference type="EMBL" id="CP034463">
    <property type="protein sequence ID" value="AZP23399.1"/>
    <property type="molecule type" value="Genomic_DNA"/>
</dbReference>
<keyword evidence="1" id="KW-0812">Transmembrane</keyword>
<proteinExistence type="predicted"/>
<name>A0A3Q9C4L8_9ACTN</name>